<proteinExistence type="predicted"/>
<reference evidence="1" key="1">
    <citation type="journal article" date="2021" name="Proc. Natl. Acad. Sci. U.S.A.">
        <title>A Catalog of Tens of Thousands of Viruses from Human Metagenomes Reveals Hidden Associations with Chronic Diseases.</title>
        <authorList>
            <person name="Tisza M.J."/>
            <person name="Buck C.B."/>
        </authorList>
    </citation>
    <scope>NUCLEOTIDE SEQUENCE</scope>
    <source>
        <strain evidence="1">CtBeL15</strain>
    </source>
</reference>
<sequence length="195" mass="19785">MANQYINKVIIGGQVKIDLTADSVVPAKLLKGITAHDKTGAIITGTCTFDADTSGATASAAEILLGKTAFVKGAEVTGTMPNNGAVAGNITTKAQVYTVPLGFHDGSGTVQIAEAEQAKLIATNIREGVTILGVEGTMSGSEDMKAQAKTVTPTFASQEILPDEGFNCLSSVTVNAIPVSETDNEAGGVTLTIGA</sequence>
<dbReference type="EMBL" id="BK016176">
    <property type="protein sequence ID" value="DAG00010.1"/>
    <property type="molecule type" value="Genomic_DNA"/>
</dbReference>
<accession>A0A8S5UZS9</accession>
<name>A0A8S5UZS9_9CAUD</name>
<evidence type="ECO:0000313" key="1">
    <source>
        <dbReference type="EMBL" id="DAG00010.1"/>
    </source>
</evidence>
<organism evidence="1">
    <name type="scientific">Siphoviridae sp. ctBeL15</name>
    <dbReference type="NCBI Taxonomy" id="2825374"/>
    <lineage>
        <taxon>Viruses</taxon>
        <taxon>Duplodnaviria</taxon>
        <taxon>Heunggongvirae</taxon>
        <taxon>Uroviricota</taxon>
        <taxon>Caudoviricetes</taxon>
    </lineage>
</organism>
<protein>
    <submittedName>
        <fullName evidence="1">Tail protein</fullName>
    </submittedName>
</protein>